<evidence type="ECO:0000256" key="1">
    <source>
        <dbReference type="SAM" id="SignalP"/>
    </source>
</evidence>
<protein>
    <submittedName>
        <fullName evidence="2">Uncharacterized protein</fullName>
    </submittedName>
</protein>
<evidence type="ECO:0000313" key="2">
    <source>
        <dbReference type="EMBL" id="MDC2890991.1"/>
    </source>
</evidence>
<dbReference type="EMBL" id="JAQOMS010000002">
    <property type="protein sequence ID" value="MDC2890991.1"/>
    <property type="molecule type" value="Genomic_DNA"/>
</dbReference>
<keyword evidence="1" id="KW-0732">Signal</keyword>
<evidence type="ECO:0000313" key="3">
    <source>
        <dbReference type="Proteomes" id="UP001528411"/>
    </source>
</evidence>
<organism evidence="2 3">
    <name type="scientific">Psychrosphaera algicola</name>
    <dbReference type="NCBI Taxonomy" id="3023714"/>
    <lineage>
        <taxon>Bacteria</taxon>
        <taxon>Pseudomonadati</taxon>
        <taxon>Pseudomonadota</taxon>
        <taxon>Gammaproteobacteria</taxon>
        <taxon>Alteromonadales</taxon>
        <taxon>Pseudoalteromonadaceae</taxon>
        <taxon>Psychrosphaera</taxon>
    </lineage>
</organism>
<feature type="signal peptide" evidence="1">
    <location>
        <begin position="1"/>
        <end position="22"/>
    </location>
</feature>
<gene>
    <name evidence="2" type="ORF">PN838_22500</name>
</gene>
<keyword evidence="3" id="KW-1185">Reference proteome</keyword>
<dbReference type="RefSeq" id="WP_272182041.1">
    <property type="nucleotide sequence ID" value="NZ_JAQOMS010000002.1"/>
</dbReference>
<proteinExistence type="predicted"/>
<sequence>MSNINVVLIITVATFFSVVTSASPTSNEFVPCNKLAVATLQQCLDNDADRCWFKSKTKYKSCRIEVIENHVTDAEKITAEKQQIDDIKKNI</sequence>
<feature type="chain" id="PRO_5045250847" evidence="1">
    <location>
        <begin position="23"/>
        <end position="91"/>
    </location>
</feature>
<name>A0ABT5FII0_9GAMM</name>
<accession>A0ABT5FII0</accession>
<comment type="caution">
    <text evidence="2">The sequence shown here is derived from an EMBL/GenBank/DDBJ whole genome shotgun (WGS) entry which is preliminary data.</text>
</comment>
<dbReference type="Proteomes" id="UP001528411">
    <property type="component" value="Unassembled WGS sequence"/>
</dbReference>
<reference evidence="2 3" key="1">
    <citation type="submission" date="2023-01" db="EMBL/GenBank/DDBJ databases">
        <title>Psychrosphaera sp. nov., isolated from marine algae.</title>
        <authorList>
            <person name="Bayburt H."/>
            <person name="Choi B.J."/>
            <person name="Kim J.M."/>
            <person name="Choi D.G."/>
            <person name="Jeon C.O."/>
        </authorList>
    </citation>
    <scope>NUCLEOTIDE SEQUENCE [LARGE SCALE GENOMIC DNA]</scope>
    <source>
        <strain evidence="2 3">G1-22</strain>
    </source>
</reference>